<dbReference type="AlphaFoldDB" id="A0AAD5M509"/>
<dbReference type="InterPro" id="IPR002554">
    <property type="entry name" value="PP2A_B56"/>
</dbReference>
<name>A0AAD5M509_PARTN</name>
<dbReference type="InterPro" id="IPR011989">
    <property type="entry name" value="ARM-like"/>
</dbReference>
<protein>
    <submittedName>
        <fullName evidence="3">Uncharacterized protein</fullName>
    </submittedName>
</protein>
<organism evidence="3 4">
    <name type="scientific">Parelaphostrongylus tenuis</name>
    <name type="common">Meningeal worm</name>
    <dbReference type="NCBI Taxonomy" id="148309"/>
    <lineage>
        <taxon>Eukaryota</taxon>
        <taxon>Metazoa</taxon>
        <taxon>Ecdysozoa</taxon>
        <taxon>Nematoda</taxon>
        <taxon>Chromadorea</taxon>
        <taxon>Rhabditida</taxon>
        <taxon>Rhabditina</taxon>
        <taxon>Rhabditomorpha</taxon>
        <taxon>Strongyloidea</taxon>
        <taxon>Metastrongylidae</taxon>
        <taxon>Parelaphostrongylus</taxon>
    </lineage>
</organism>
<dbReference type="InterPro" id="IPR016024">
    <property type="entry name" value="ARM-type_fold"/>
</dbReference>
<dbReference type="GO" id="GO:0072542">
    <property type="term" value="F:protein phosphatase activator activity"/>
    <property type="evidence" value="ECO:0007669"/>
    <property type="project" value="TreeGrafter"/>
</dbReference>
<dbReference type="PANTHER" id="PTHR10257:SF3">
    <property type="entry name" value="SERINE_THREONINE-PROTEIN PHOSPHATASE 2A 56 KDA REGULATORY SUBUNIT GAMMA ISOFORM"/>
    <property type="match status" value="1"/>
</dbReference>
<feature type="region of interest" description="Disordered" evidence="2">
    <location>
        <begin position="153"/>
        <end position="184"/>
    </location>
</feature>
<dbReference type="GO" id="GO:0005634">
    <property type="term" value="C:nucleus"/>
    <property type="evidence" value="ECO:0007669"/>
    <property type="project" value="TreeGrafter"/>
</dbReference>
<proteinExistence type="inferred from homology"/>
<accession>A0AAD5M509</accession>
<dbReference type="Pfam" id="PF01603">
    <property type="entry name" value="B56"/>
    <property type="match status" value="1"/>
</dbReference>
<evidence type="ECO:0000313" key="3">
    <source>
        <dbReference type="EMBL" id="KAJ1352305.1"/>
    </source>
</evidence>
<evidence type="ECO:0000256" key="2">
    <source>
        <dbReference type="SAM" id="MobiDB-lite"/>
    </source>
</evidence>
<comment type="caution">
    <text evidence="3">The sequence shown here is derived from an EMBL/GenBank/DDBJ whole genome shotgun (WGS) entry which is preliminary data.</text>
</comment>
<dbReference type="Gene3D" id="1.25.10.10">
    <property type="entry name" value="Leucine-rich Repeat Variant"/>
    <property type="match status" value="1"/>
</dbReference>
<feature type="compositionally biased region" description="Basic and acidic residues" evidence="2">
    <location>
        <begin position="158"/>
        <end position="176"/>
    </location>
</feature>
<evidence type="ECO:0000313" key="4">
    <source>
        <dbReference type="Proteomes" id="UP001196413"/>
    </source>
</evidence>
<comment type="similarity">
    <text evidence="1">Belongs to the phosphatase 2A regulatory subunit B56 family.</text>
</comment>
<dbReference type="Proteomes" id="UP001196413">
    <property type="component" value="Unassembled WGS sequence"/>
</dbReference>
<dbReference type="GO" id="GO:0005829">
    <property type="term" value="C:cytosol"/>
    <property type="evidence" value="ECO:0007669"/>
    <property type="project" value="TreeGrafter"/>
</dbReference>
<evidence type="ECO:0000256" key="1">
    <source>
        <dbReference type="ARBA" id="ARBA00009745"/>
    </source>
</evidence>
<keyword evidence="4" id="KW-1185">Reference proteome</keyword>
<dbReference type="GO" id="GO:0000159">
    <property type="term" value="C:protein phosphatase type 2A complex"/>
    <property type="evidence" value="ECO:0007669"/>
    <property type="project" value="InterPro"/>
</dbReference>
<dbReference type="GO" id="GO:0007165">
    <property type="term" value="P:signal transduction"/>
    <property type="evidence" value="ECO:0007669"/>
    <property type="project" value="InterPro"/>
</dbReference>
<reference evidence="3" key="1">
    <citation type="submission" date="2021-06" db="EMBL/GenBank/DDBJ databases">
        <title>Parelaphostrongylus tenuis whole genome reference sequence.</title>
        <authorList>
            <person name="Garwood T.J."/>
            <person name="Larsen P.A."/>
            <person name="Fountain-Jones N.M."/>
            <person name="Garbe J.R."/>
            <person name="Macchietto M.G."/>
            <person name="Kania S.A."/>
            <person name="Gerhold R.W."/>
            <person name="Richards J.E."/>
            <person name="Wolf T.M."/>
        </authorList>
    </citation>
    <scope>NUCLEOTIDE SEQUENCE</scope>
    <source>
        <strain evidence="3">MNPRO001-30</strain>
        <tissue evidence="3">Meninges</tissue>
    </source>
</reference>
<dbReference type="SUPFAM" id="SSF48371">
    <property type="entry name" value="ARM repeat"/>
    <property type="match status" value="1"/>
</dbReference>
<gene>
    <name evidence="3" type="ORF">KIN20_008614</name>
</gene>
<dbReference type="EMBL" id="JAHQIW010001352">
    <property type="protein sequence ID" value="KAJ1352305.1"/>
    <property type="molecule type" value="Genomic_DNA"/>
</dbReference>
<sequence>MSLIGENAAVILPIMFPALYKNSKSHWNKTIHGLIYNALKLLMEINQKLFDECSQNYAKERLLEKARQEEKERMWELIEQTAKKNPNYNEIENLFGGVNGITRDMERLSIKSNTPAATDDETVHLSKEEIIRNMLNRKNVEKANQRELGFTQKLSELPPDRQTEKALEEHKRHDAYLQKLGNAE</sequence>
<dbReference type="PANTHER" id="PTHR10257">
    <property type="entry name" value="SERINE/THREONINE PROTEIN PHOSPHATASE 2A PP2A REGULATORY SUBUNIT B"/>
    <property type="match status" value="1"/>
</dbReference>